<name>A0AAV8Y6C5_9CUCU</name>
<proteinExistence type="predicted"/>
<organism evidence="2 3">
    <name type="scientific">Aromia moschata</name>
    <dbReference type="NCBI Taxonomy" id="1265417"/>
    <lineage>
        <taxon>Eukaryota</taxon>
        <taxon>Metazoa</taxon>
        <taxon>Ecdysozoa</taxon>
        <taxon>Arthropoda</taxon>
        <taxon>Hexapoda</taxon>
        <taxon>Insecta</taxon>
        <taxon>Pterygota</taxon>
        <taxon>Neoptera</taxon>
        <taxon>Endopterygota</taxon>
        <taxon>Coleoptera</taxon>
        <taxon>Polyphaga</taxon>
        <taxon>Cucujiformia</taxon>
        <taxon>Chrysomeloidea</taxon>
        <taxon>Cerambycidae</taxon>
        <taxon>Cerambycinae</taxon>
        <taxon>Callichromatini</taxon>
        <taxon>Aromia</taxon>
    </lineage>
</organism>
<reference evidence="2" key="1">
    <citation type="journal article" date="2023" name="Insect Mol. Biol.">
        <title>Genome sequencing provides insights into the evolution of gene families encoding plant cell wall-degrading enzymes in longhorned beetles.</title>
        <authorList>
            <person name="Shin N.R."/>
            <person name="Okamura Y."/>
            <person name="Kirsch R."/>
            <person name="Pauchet Y."/>
        </authorList>
    </citation>
    <scope>NUCLEOTIDE SEQUENCE</scope>
    <source>
        <strain evidence="2">AMC_N1</strain>
    </source>
</reference>
<evidence type="ECO:0000313" key="2">
    <source>
        <dbReference type="EMBL" id="KAJ8946545.1"/>
    </source>
</evidence>
<evidence type="ECO:0000313" key="3">
    <source>
        <dbReference type="Proteomes" id="UP001162162"/>
    </source>
</evidence>
<protein>
    <recommendedName>
        <fullName evidence="1">DUF4817 domain-containing protein</fullName>
    </recommendedName>
</protein>
<sequence>MIIRSNCKIDAHRSTENSIIHIKKKDLIQKNNNINNYTRPQKFLQCAKTLEQRWEILKNYFQSECCAETVKKLRIIFGRNEAPSTPGVRKFLRKVHETGMLMDNRSSTCSSGAYS</sequence>
<keyword evidence="3" id="KW-1185">Reference proteome</keyword>
<evidence type="ECO:0000259" key="1">
    <source>
        <dbReference type="Pfam" id="PF16087"/>
    </source>
</evidence>
<dbReference type="Pfam" id="PF16087">
    <property type="entry name" value="DUF4817"/>
    <property type="match status" value="1"/>
</dbReference>
<feature type="domain" description="DUF4817" evidence="1">
    <location>
        <begin position="49"/>
        <end position="101"/>
    </location>
</feature>
<accession>A0AAV8Y6C5</accession>
<dbReference type="EMBL" id="JAPWTK010000183">
    <property type="protein sequence ID" value="KAJ8946545.1"/>
    <property type="molecule type" value="Genomic_DNA"/>
</dbReference>
<gene>
    <name evidence="2" type="ORF">NQ318_004681</name>
</gene>
<dbReference type="Proteomes" id="UP001162162">
    <property type="component" value="Unassembled WGS sequence"/>
</dbReference>
<dbReference type="InterPro" id="IPR032135">
    <property type="entry name" value="DUF4817"/>
</dbReference>
<comment type="caution">
    <text evidence="2">The sequence shown here is derived from an EMBL/GenBank/DDBJ whole genome shotgun (WGS) entry which is preliminary data.</text>
</comment>
<dbReference type="AlphaFoldDB" id="A0AAV8Y6C5"/>